<comment type="caution">
    <text evidence="2">The sequence shown here is derived from an EMBL/GenBank/DDBJ whole genome shotgun (WGS) entry which is preliminary data.</text>
</comment>
<keyword evidence="2" id="KW-0489">Methyltransferase</keyword>
<feature type="compositionally biased region" description="Basic and acidic residues" evidence="1">
    <location>
        <begin position="48"/>
        <end position="76"/>
    </location>
</feature>
<protein>
    <submittedName>
        <fullName evidence="2">Histone methyltransferase set2</fullName>
        <ecNumber evidence="2">2.1.1.354</ecNumber>
    </submittedName>
</protein>
<dbReference type="Proteomes" id="UP001316803">
    <property type="component" value="Unassembled WGS sequence"/>
</dbReference>
<feature type="region of interest" description="Disordered" evidence="1">
    <location>
        <begin position="1"/>
        <end position="89"/>
    </location>
</feature>
<evidence type="ECO:0000256" key="1">
    <source>
        <dbReference type="SAM" id="MobiDB-lite"/>
    </source>
</evidence>
<feature type="compositionally biased region" description="Polar residues" evidence="1">
    <location>
        <begin position="1"/>
        <end position="13"/>
    </location>
</feature>
<evidence type="ECO:0000313" key="2">
    <source>
        <dbReference type="EMBL" id="KAK5953282.1"/>
    </source>
</evidence>
<sequence length="141" mass="15391">MNNDLAQGMSSTRMGAIKDEPVSRSNTPLSAAAKLKTNPSSSASTPRPKSETEEAATKVEDDITNGHELSDMEQPVRPKKGVRSSKKNPARIAPLFDDLPDATMEANSAYTVIDSCSYQNKYLGYTEHAMECDCAEEWGKF</sequence>
<feature type="compositionally biased region" description="Basic residues" evidence="1">
    <location>
        <begin position="77"/>
        <end position="89"/>
    </location>
</feature>
<accession>A0AAN8I3X1</accession>
<feature type="compositionally biased region" description="Polar residues" evidence="1">
    <location>
        <begin position="37"/>
        <end position="47"/>
    </location>
</feature>
<organism evidence="2 3">
    <name type="scientific">Knufia fluminis</name>
    <dbReference type="NCBI Taxonomy" id="191047"/>
    <lineage>
        <taxon>Eukaryota</taxon>
        <taxon>Fungi</taxon>
        <taxon>Dikarya</taxon>
        <taxon>Ascomycota</taxon>
        <taxon>Pezizomycotina</taxon>
        <taxon>Eurotiomycetes</taxon>
        <taxon>Chaetothyriomycetidae</taxon>
        <taxon>Chaetothyriales</taxon>
        <taxon>Trichomeriaceae</taxon>
        <taxon>Knufia</taxon>
    </lineage>
</organism>
<dbReference type="GO" id="GO:0032259">
    <property type="term" value="P:methylation"/>
    <property type="evidence" value="ECO:0007669"/>
    <property type="project" value="UniProtKB-KW"/>
</dbReference>
<dbReference type="EMBL" id="JAKLMC020000012">
    <property type="protein sequence ID" value="KAK5953282.1"/>
    <property type="molecule type" value="Genomic_DNA"/>
</dbReference>
<evidence type="ECO:0000313" key="3">
    <source>
        <dbReference type="Proteomes" id="UP001316803"/>
    </source>
</evidence>
<proteinExistence type="predicted"/>
<keyword evidence="3" id="KW-1185">Reference proteome</keyword>
<dbReference type="GO" id="GO:0140999">
    <property type="term" value="F:histone H3K4 trimethyltransferase activity"/>
    <property type="evidence" value="ECO:0007669"/>
    <property type="project" value="UniProtKB-EC"/>
</dbReference>
<gene>
    <name evidence="2" type="primary">SET2_1</name>
    <name evidence="2" type="ORF">OHC33_005850</name>
</gene>
<keyword evidence="2" id="KW-0808">Transferase</keyword>
<name>A0AAN8I3X1_9EURO</name>
<dbReference type="EC" id="2.1.1.354" evidence="2"/>
<reference evidence="2 3" key="1">
    <citation type="submission" date="2022-12" db="EMBL/GenBank/DDBJ databases">
        <title>Genomic features and morphological characterization of a novel Knufia sp. strain isolated from spacecraft assembly facility.</title>
        <authorList>
            <person name="Teixeira M."/>
            <person name="Chander A.M."/>
            <person name="Stajich J.E."/>
            <person name="Venkateswaran K."/>
        </authorList>
    </citation>
    <scope>NUCLEOTIDE SEQUENCE [LARGE SCALE GENOMIC DNA]</scope>
    <source>
        <strain evidence="2 3">FJI-L2-BK-P2</strain>
    </source>
</reference>
<dbReference type="AlphaFoldDB" id="A0AAN8I3X1"/>